<name>A0AAD8KCJ8_TARER</name>
<dbReference type="PANTHER" id="PTHR11746">
    <property type="entry name" value="O-METHYLTRANSFERASE"/>
    <property type="match status" value="1"/>
</dbReference>
<evidence type="ECO:0000259" key="4">
    <source>
        <dbReference type="Pfam" id="PF00891"/>
    </source>
</evidence>
<comment type="caution">
    <text evidence="5">The sequence shown here is derived from an EMBL/GenBank/DDBJ whole genome shotgun (WGS) entry which is preliminary data.</text>
</comment>
<dbReference type="GO" id="GO:0032259">
    <property type="term" value="P:methylation"/>
    <property type="evidence" value="ECO:0007669"/>
    <property type="project" value="UniProtKB-KW"/>
</dbReference>
<dbReference type="GO" id="GO:0008171">
    <property type="term" value="F:O-methyltransferase activity"/>
    <property type="evidence" value="ECO:0007669"/>
    <property type="project" value="InterPro"/>
</dbReference>
<gene>
    <name evidence="5" type="ORF">QVD17_21998</name>
</gene>
<dbReference type="InterPro" id="IPR001077">
    <property type="entry name" value="COMT_C"/>
</dbReference>
<evidence type="ECO:0000256" key="1">
    <source>
        <dbReference type="ARBA" id="ARBA00022603"/>
    </source>
</evidence>
<protein>
    <recommendedName>
        <fullName evidence="4">O-methyltransferase C-terminal domain-containing protein</fullName>
    </recommendedName>
</protein>
<dbReference type="InterPro" id="IPR029063">
    <property type="entry name" value="SAM-dependent_MTases_sf"/>
</dbReference>
<dbReference type="Pfam" id="PF00891">
    <property type="entry name" value="Methyltransf_2"/>
    <property type="match status" value="1"/>
</dbReference>
<evidence type="ECO:0000256" key="3">
    <source>
        <dbReference type="ARBA" id="ARBA00022691"/>
    </source>
</evidence>
<dbReference type="AlphaFoldDB" id="A0AAD8KCJ8"/>
<dbReference type="Gene3D" id="3.40.50.150">
    <property type="entry name" value="Vaccinia Virus protein VP39"/>
    <property type="match status" value="1"/>
</dbReference>
<dbReference type="InterPro" id="IPR016461">
    <property type="entry name" value="COMT-like"/>
</dbReference>
<dbReference type="Proteomes" id="UP001229421">
    <property type="component" value="Unassembled WGS sequence"/>
</dbReference>
<evidence type="ECO:0000313" key="6">
    <source>
        <dbReference type="Proteomes" id="UP001229421"/>
    </source>
</evidence>
<keyword evidence="2" id="KW-0808">Transferase</keyword>
<dbReference type="EMBL" id="JAUHHV010000006">
    <property type="protein sequence ID" value="KAK1420419.1"/>
    <property type="molecule type" value="Genomic_DNA"/>
</dbReference>
<sequence length="103" mass="12038">MSETKNLKYVGGDMFSSIPSADAIFFKNVLHNWSDDNVLHILKLCREAIRYVGDDDKKLGKVIIIDMVIDEERDRHEITETKRVFDMLIVDDGFDYRKRKDKG</sequence>
<keyword evidence="6" id="KW-1185">Reference proteome</keyword>
<accession>A0AAD8KCJ8</accession>
<feature type="domain" description="O-methyltransferase C-terminal" evidence="4">
    <location>
        <begin position="2"/>
        <end position="94"/>
    </location>
</feature>
<evidence type="ECO:0000256" key="2">
    <source>
        <dbReference type="ARBA" id="ARBA00022679"/>
    </source>
</evidence>
<keyword evidence="1" id="KW-0489">Methyltransferase</keyword>
<proteinExistence type="predicted"/>
<reference evidence="5" key="1">
    <citation type="journal article" date="2023" name="bioRxiv">
        <title>Improved chromosome-level genome assembly for marigold (Tagetes erecta).</title>
        <authorList>
            <person name="Jiang F."/>
            <person name="Yuan L."/>
            <person name="Wang S."/>
            <person name="Wang H."/>
            <person name="Xu D."/>
            <person name="Wang A."/>
            <person name="Fan W."/>
        </authorList>
    </citation>
    <scope>NUCLEOTIDE SEQUENCE</scope>
    <source>
        <strain evidence="5">WSJ</strain>
        <tissue evidence="5">Leaf</tissue>
    </source>
</reference>
<dbReference type="PROSITE" id="PS51683">
    <property type="entry name" value="SAM_OMT_II"/>
    <property type="match status" value="1"/>
</dbReference>
<evidence type="ECO:0000313" key="5">
    <source>
        <dbReference type="EMBL" id="KAK1420419.1"/>
    </source>
</evidence>
<keyword evidence="3" id="KW-0949">S-adenosyl-L-methionine</keyword>
<dbReference type="SUPFAM" id="SSF53335">
    <property type="entry name" value="S-adenosyl-L-methionine-dependent methyltransferases"/>
    <property type="match status" value="1"/>
</dbReference>
<organism evidence="5 6">
    <name type="scientific">Tagetes erecta</name>
    <name type="common">African marigold</name>
    <dbReference type="NCBI Taxonomy" id="13708"/>
    <lineage>
        <taxon>Eukaryota</taxon>
        <taxon>Viridiplantae</taxon>
        <taxon>Streptophyta</taxon>
        <taxon>Embryophyta</taxon>
        <taxon>Tracheophyta</taxon>
        <taxon>Spermatophyta</taxon>
        <taxon>Magnoliopsida</taxon>
        <taxon>eudicotyledons</taxon>
        <taxon>Gunneridae</taxon>
        <taxon>Pentapetalae</taxon>
        <taxon>asterids</taxon>
        <taxon>campanulids</taxon>
        <taxon>Asterales</taxon>
        <taxon>Asteraceae</taxon>
        <taxon>Asteroideae</taxon>
        <taxon>Heliantheae alliance</taxon>
        <taxon>Tageteae</taxon>
        <taxon>Tagetes</taxon>
    </lineage>
</organism>